<evidence type="ECO:0000259" key="1">
    <source>
        <dbReference type="Pfam" id="PF20803"/>
    </source>
</evidence>
<dbReference type="AlphaFoldDB" id="A0A1F6WQA9"/>
<dbReference type="Proteomes" id="UP000178184">
    <property type="component" value="Unassembled WGS sequence"/>
</dbReference>
<gene>
    <name evidence="2" type="ORF">A2903_02275</name>
</gene>
<dbReference type="InterPro" id="IPR036390">
    <property type="entry name" value="WH_DNA-bd_sf"/>
</dbReference>
<protein>
    <recommendedName>
        <fullName evidence="1">Transcriptional repressor PaaX-like central Cas2-like domain-containing protein</fullName>
    </recommendedName>
</protein>
<organism evidence="2 3">
    <name type="scientific">Candidatus Nomurabacteria bacterium RIFCSPLOWO2_01_FULL_33_17</name>
    <dbReference type="NCBI Taxonomy" id="1801764"/>
    <lineage>
        <taxon>Bacteria</taxon>
        <taxon>Candidatus Nomuraibacteriota</taxon>
    </lineage>
</organism>
<dbReference type="EMBL" id="MFUO01000011">
    <property type="protein sequence ID" value="OGI84063.1"/>
    <property type="molecule type" value="Genomic_DNA"/>
</dbReference>
<comment type="caution">
    <text evidence="2">The sequence shown here is derived from an EMBL/GenBank/DDBJ whole genome shotgun (WGS) entry which is preliminary data.</text>
</comment>
<dbReference type="InterPro" id="IPR048846">
    <property type="entry name" value="PaaX-like_central"/>
</dbReference>
<dbReference type="Pfam" id="PF20803">
    <property type="entry name" value="PaaX_M"/>
    <property type="match status" value="1"/>
</dbReference>
<dbReference type="PANTHER" id="PTHR30319:SF1">
    <property type="entry name" value="TRANSCRIPTIONAL REPRESSOR PAAX"/>
    <property type="match status" value="1"/>
</dbReference>
<accession>A0A1F6WQA9</accession>
<sequence>MSKKLDYSKKILKILSEKPAVLLSEIQDPLHSSPLAGGGSVTYFHNKNNLQDKVNKYAITRSLKNLKDAGFIENISSGKNSYARLTKDGRKKVNSINLESDTAVVNTSWDGNWRIVLLDLPESRKAERESLRYLLKKAGFVCLKNSAWISPYPFEFMFYNIKKDLNLTNELVIIVTNKIDEITETEIKNIFGM</sequence>
<dbReference type="Gene3D" id="3.30.70.2650">
    <property type="match status" value="1"/>
</dbReference>
<proteinExistence type="predicted"/>
<dbReference type="STRING" id="1801764.A2903_02275"/>
<evidence type="ECO:0000313" key="2">
    <source>
        <dbReference type="EMBL" id="OGI84063.1"/>
    </source>
</evidence>
<dbReference type="GO" id="GO:0006351">
    <property type="term" value="P:DNA-templated transcription"/>
    <property type="evidence" value="ECO:0007669"/>
    <property type="project" value="TreeGrafter"/>
</dbReference>
<dbReference type="PANTHER" id="PTHR30319">
    <property type="entry name" value="PHENYLACETIC ACID REGULATOR-RELATED TRANSCRIPTIONAL REPRESSOR"/>
    <property type="match status" value="1"/>
</dbReference>
<reference evidence="2 3" key="1">
    <citation type="journal article" date="2016" name="Nat. Commun.">
        <title>Thousands of microbial genomes shed light on interconnected biogeochemical processes in an aquifer system.</title>
        <authorList>
            <person name="Anantharaman K."/>
            <person name="Brown C.T."/>
            <person name="Hug L.A."/>
            <person name="Sharon I."/>
            <person name="Castelle C.J."/>
            <person name="Probst A.J."/>
            <person name="Thomas B.C."/>
            <person name="Singh A."/>
            <person name="Wilkins M.J."/>
            <person name="Karaoz U."/>
            <person name="Brodie E.L."/>
            <person name="Williams K.H."/>
            <person name="Hubbard S.S."/>
            <person name="Banfield J.F."/>
        </authorList>
    </citation>
    <scope>NUCLEOTIDE SEQUENCE [LARGE SCALE GENOMIC DNA]</scope>
</reference>
<evidence type="ECO:0000313" key="3">
    <source>
        <dbReference type="Proteomes" id="UP000178184"/>
    </source>
</evidence>
<name>A0A1F6WQA9_9BACT</name>
<feature type="domain" description="Transcriptional repressor PaaX-like central Cas2-like" evidence="1">
    <location>
        <begin position="107"/>
        <end position="185"/>
    </location>
</feature>
<dbReference type="SUPFAM" id="SSF46785">
    <property type="entry name" value="Winged helix' DNA-binding domain"/>
    <property type="match status" value="1"/>
</dbReference>